<evidence type="ECO:0000313" key="2">
    <source>
        <dbReference type="EMBL" id="MCZ4281915.1"/>
    </source>
</evidence>
<dbReference type="Gene3D" id="3.90.1200.10">
    <property type="match status" value="1"/>
</dbReference>
<gene>
    <name evidence="2" type="ORF">O4H49_14080</name>
</gene>
<dbReference type="SMART" id="SM00587">
    <property type="entry name" value="CHK"/>
    <property type="match status" value="1"/>
</dbReference>
<dbReference type="SUPFAM" id="SSF56112">
    <property type="entry name" value="Protein kinase-like (PK-like)"/>
    <property type="match status" value="1"/>
</dbReference>
<protein>
    <submittedName>
        <fullName evidence="2">Phosphotransferase</fullName>
    </submittedName>
</protein>
<dbReference type="Gene3D" id="3.30.200.20">
    <property type="entry name" value="Phosphorylase Kinase, domain 1"/>
    <property type="match status" value="1"/>
</dbReference>
<dbReference type="InterPro" id="IPR002575">
    <property type="entry name" value="Aminoglycoside_PTrfase"/>
</dbReference>
<dbReference type="Pfam" id="PF01636">
    <property type="entry name" value="APH"/>
    <property type="match status" value="1"/>
</dbReference>
<accession>A0ABT4LLC9</accession>
<sequence>MIQESKERKKQRIAFVADAGWADARIVPLPVDASARAYYRLSRAKGPEQAQETTILMDAPPGIAEPVEVFAQVARHLLMCGISTPVIYREDIAQGFLLLEDFGDLTYARLLQSGADEVRLYELAVEVLATMHSAPEITEINMPPYDLDFLVREALIMADWYLPAVMGAGLSSKARQAYVDAWKEVILGPAALPETLVLRDFHVDNLMILEGRSGVKSCGLLDFQTARIGSPPYDLMSLVEDARRDISLDLREQMIARYFTLMGDEYSSDESRQNFMCWYRILAAQRHAKVAGLFSRLYARDSKPGYLKHLPRVLRLLSEALSYEALKPVQGWFSEYCPDYQKEYGYPDSRIIIEAAAQTEKLGLMLK</sequence>
<proteinExistence type="predicted"/>
<reference evidence="2" key="1">
    <citation type="submission" date="2022-12" db="EMBL/GenBank/DDBJ databases">
        <title>Bacterial isolates from different developmental stages of Nematostella vectensis.</title>
        <authorList>
            <person name="Fraune S."/>
        </authorList>
    </citation>
    <scope>NUCLEOTIDE SEQUENCE</scope>
    <source>
        <strain evidence="2">G21630-S1</strain>
    </source>
</reference>
<evidence type="ECO:0000259" key="1">
    <source>
        <dbReference type="SMART" id="SM00587"/>
    </source>
</evidence>
<dbReference type="InterPro" id="IPR015897">
    <property type="entry name" value="CHK_kinase-like"/>
</dbReference>
<evidence type="ECO:0000313" key="3">
    <source>
        <dbReference type="Proteomes" id="UP001069802"/>
    </source>
</evidence>
<dbReference type="RefSeq" id="WP_269424080.1">
    <property type="nucleotide sequence ID" value="NZ_JAPWGY010000005.1"/>
</dbReference>
<dbReference type="InterPro" id="IPR011009">
    <property type="entry name" value="Kinase-like_dom_sf"/>
</dbReference>
<name>A0ABT4LLC9_9PROT</name>
<organism evidence="2 3">
    <name type="scientific">Kiloniella laminariae</name>
    <dbReference type="NCBI Taxonomy" id="454162"/>
    <lineage>
        <taxon>Bacteria</taxon>
        <taxon>Pseudomonadati</taxon>
        <taxon>Pseudomonadota</taxon>
        <taxon>Alphaproteobacteria</taxon>
        <taxon>Rhodospirillales</taxon>
        <taxon>Kiloniellaceae</taxon>
        <taxon>Kiloniella</taxon>
    </lineage>
</organism>
<dbReference type="EMBL" id="JAPWGY010000005">
    <property type="protein sequence ID" value="MCZ4281915.1"/>
    <property type="molecule type" value="Genomic_DNA"/>
</dbReference>
<comment type="caution">
    <text evidence="2">The sequence shown here is derived from an EMBL/GenBank/DDBJ whole genome shotgun (WGS) entry which is preliminary data.</text>
</comment>
<dbReference type="Proteomes" id="UP001069802">
    <property type="component" value="Unassembled WGS sequence"/>
</dbReference>
<feature type="domain" description="CHK kinase-like" evidence="1">
    <location>
        <begin position="97"/>
        <end position="268"/>
    </location>
</feature>
<keyword evidence="3" id="KW-1185">Reference proteome</keyword>